<evidence type="ECO:0000256" key="1">
    <source>
        <dbReference type="SAM" id="MobiDB-lite"/>
    </source>
</evidence>
<feature type="region of interest" description="Disordered" evidence="1">
    <location>
        <begin position="46"/>
        <end position="97"/>
    </location>
</feature>
<sequence>MRGGNSSGGRQQTWPLCSPRSPQAALSGPTPKLYLKAIRSYAKCHQPNRPIWQPGTGKTTPCPASHGYTPNSSVQRGDCQRSCHDSSQPTQSPPTLGCSSYATFMEWRKAARMQGQGEHD</sequence>
<dbReference type="EMBL" id="QXTE01000279">
    <property type="protein sequence ID" value="TFK00193.1"/>
    <property type="molecule type" value="Genomic_DNA"/>
</dbReference>
<comment type="caution">
    <text evidence="2">The sequence shown here is derived from an EMBL/GenBank/DDBJ whole genome shotgun (WGS) entry which is preliminary data.</text>
</comment>
<keyword evidence="3" id="KW-1185">Reference proteome</keyword>
<proteinExistence type="predicted"/>
<name>A0A4D9DYR6_9SAUR</name>
<evidence type="ECO:0000313" key="3">
    <source>
        <dbReference type="Proteomes" id="UP000297703"/>
    </source>
</evidence>
<gene>
    <name evidence="2" type="ORF">DR999_PMT17694</name>
</gene>
<accession>A0A4D9DYR6</accession>
<evidence type="ECO:0000313" key="2">
    <source>
        <dbReference type="EMBL" id="TFK00193.1"/>
    </source>
</evidence>
<feature type="compositionally biased region" description="Polar residues" evidence="1">
    <location>
        <begin position="85"/>
        <end position="97"/>
    </location>
</feature>
<reference evidence="2 3" key="2">
    <citation type="submission" date="2019-04" db="EMBL/GenBank/DDBJ databases">
        <title>The genome sequence of big-headed turtle.</title>
        <authorList>
            <person name="Gong S."/>
        </authorList>
    </citation>
    <scope>NUCLEOTIDE SEQUENCE [LARGE SCALE GENOMIC DNA]</scope>
    <source>
        <strain evidence="2">DO16091913</strain>
        <tissue evidence="2">Muscle</tissue>
    </source>
</reference>
<organism evidence="2 3">
    <name type="scientific">Platysternon megacephalum</name>
    <name type="common">big-headed turtle</name>
    <dbReference type="NCBI Taxonomy" id="55544"/>
    <lineage>
        <taxon>Eukaryota</taxon>
        <taxon>Metazoa</taxon>
        <taxon>Chordata</taxon>
        <taxon>Craniata</taxon>
        <taxon>Vertebrata</taxon>
        <taxon>Euteleostomi</taxon>
        <taxon>Archelosauria</taxon>
        <taxon>Testudinata</taxon>
        <taxon>Testudines</taxon>
        <taxon>Cryptodira</taxon>
        <taxon>Durocryptodira</taxon>
        <taxon>Testudinoidea</taxon>
        <taxon>Platysternidae</taxon>
        <taxon>Platysternon</taxon>
    </lineage>
</organism>
<feature type="region of interest" description="Disordered" evidence="1">
    <location>
        <begin position="1"/>
        <end position="28"/>
    </location>
</feature>
<reference evidence="2 3" key="1">
    <citation type="submission" date="2019-04" db="EMBL/GenBank/DDBJ databases">
        <title>Draft genome of the big-headed turtle Platysternon megacephalum.</title>
        <authorList>
            <person name="Gong S."/>
        </authorList>
    </citation>
    <scope>NUCLEOTIDE SEQUENCE [LARGE SCALE GENOMIC DNA]</scope>
    <source>
        <strain evidence="2">DO16091913</strain>
        <tissue evidence="2">Muscle</tissue>
    </source>
</reference>
<dbReference type="Proteomes" id="UP000297703">
    <property type="component" value="Unassembled WGS sequence"/>
</dbReference>
<dbReference type="AlphaFoldDB" id="A0A4D9DYR6"/>
<protein>
    <submittedName>
        <fullName evidence="2">Putative deoxyribonuclease tatdn3-A</fullName>
    </submittedName>
</protein>